<sequence length="78" mass="8284">MAFFHDNPVINAIHRLLRRPADAAMWLFTAMVVTGTVYTLAWPNVIGGGGRKRRLGGASSDETEPTPSGGDASSAARD</sequence>
<evidence type="ECO:0000313" key="3">
    <source>
        <dbReference type="EMBL" id="SCU80992.1"/>
    </source>
</evidence>
<dbReference type="AlphaFoldDB" id="A0A1G4IVC9"/>
<dbReference type="EMBL" id="LT598464">
    <property type="protein sequence ID" value="SCU80992.1"/>
    <property type="molecule type" value="Genomic_DNA"/>
</dbReference>
<keyword evidence="2" id="KW-1133">Transmembrane helix</keyword>
<keyword evidence="2" id="KW-0812">Transmembrane</keyword>
<feature type="transmembrane region" description="Helical" evidence="2">
    <location>
        <begin position="23"/>
        <end position="45"/>
    </location>
</feature>
<organism evidence="3 4">
    <name type="scientific">Lachancea mirantina</name>
    <dbReference type="NCBI Taxonomy" id="1230905"/>
    <lineage>
        <taxon>Eukaryota</taxon>
        <taxon>Fungi</taxon>
        <taxon>Dikarya</taxon>
        <taxon>Ascomycota</taxon>
        <taxon>Saccharomycotina</taxon>
        <taxon>Saccharomycetes</taxon>
        <taxon>Saccharomycetales</taxon>
        <taxon>Saccharomycetaceae</taxon>
        <taxon>Lachancea</taxon>
    </lineage>
</organism>
<name>A0A1G4IVC9_9SACH</name>
<feature type="region of interest" description="Disordered" evidence="1">
    <location>
        <begin position="46"/>
        <end position="78"/>
    </location>
</feature>
<accession>A0A1G4IVC9</accession>
<proteinExistence type="predicted"/>
<evidence type="ECO:0000256" key="2">
    <source>
        <dbReference type="SAM" id="Phobius"/>
    </source>
</evidence>
<keyword evidence="4" id="KW-1185">Reference proteome</keyword>
<dbReference type="OrthoDB" id="4030176at2759"/>
<gene>
    <name evidence="3" type="ORF">LAMI_0B04412G</name>
</gene>
<keyword evidence="2" id="KW-0472">Membrane</keyword>
<protein>
    <submittedName>
        <fullName evidence="3">LAMI_0B04412g1_1</fullName>
    </submittedName>
</protein>
<dbReference type="Proteomes" id="UP000191024">
    <property type="component" value="Chromosome B"/>
</dbReference>
<evidence type="ECO:0000313" key="4">
    <source>
        <dbReference type="Proteomes" id="UP000191024"/>
    </source>
</evidence>
<evidence type="ECO:0000256" key="1">
    <source>
        <dbReference type="SAM" id="MobiDB-lite"/>
    </source>
</evidence>
<reference evidence="3 4" key="1">
    <citation type="submission" date="2016-03" db="EMBL/GenBank/DDBJ databases">
        <authorList>
            <person name="Devillers H."/>
        </authorList>
    </citation>
    <scope>NUCLEOTIDE SEQUENCE [LARGE SCALE GENOMIC DNA]</scope>
    <source>
        <strain evidence="3">CBS 11717</strain>
    </source>
</reference>